<evidence type="ECO:0000313" key="4">
    <source>
        <dbReference type="Proteomes" id="UP000269721"/>
    </source>
</evidence>
<sequence length="828" mass="87112">MDVLANPTKNQKQGQHRRTRTRSPIRISIPPDPQTHLGGVLEIQKGAERSKRKRLGGGVGEERRELEAGKGGFKPITALPGVQMGFRLAPPGSPDRDFSGRNDFGAFHRAASWKLPTCQPARPPTRTPRSRMTRNDLDPPELRADRTSQFRKTGSGITTYRDSFSGLAYLVASFRLLNAPSSLVPSSPGPRPTTPSPGTPFFVLVLVPFVPWVAARSDPIFGLVGLAALALSAKKPELHHGCVGGGECGLIKNGAAGGRGDDKGPATGVVGIRHRQQHLPVTSSQTDERDGLVRPSPTRPQAASGTRQIWPPFWCNCKNCIPLRPSTVAPRPSSVECSGSSRIQTCWFPANPSSHAPVMSSSASPPAAATATATATATLTTTSTTPVAATATTGAAPALPTGAHCIPATETTSCSALTGYQIDLNILVTQLDPVWGWNFTNVNNVRFASVKIGGARAGGQNEEKLGDAGRKRQMARTPEPGDFDKTMLFTLAPGSAAAPFSTLGCPKWDGSGWRYTVSFICAYIVYKSTQCNNPPGGTLCPDVFNSFSSSGLAHLNNASLCPKEVPARIQTLQTLFSSVEAPSTTNCQTQSSDLKTCGFSIAPLADTYCADSATSSDPCCRFVRDPQSVVQLGSGPAASQSSSAPSTAPTTTAITPLVTQTIAPATEPTNATSVASIGASSSSSSSNTGLVIGAAVGGAILLAAVVFLVFSQIQRQRRRKKLWHAHNNRARNAAVDFPGASPVRSPAHYGTPVSPIQPSYLGQNQPSPLYPPNARGSPGNHYVGSQYGGESQYGGSNEGYTPYHPPTSPTFDHPASPYHPSQASPNRN</sequence>
<keyword evidence="4" id="KW-1185">Reference proteome</keyword>
<dbReference type="Proteomes" id="UP000269721">
    <property type="component" value="Unassembled WGS sequence"/>
</dbReference>
<feature type="compositionally biased region" description="Basic and acidic residues" evidence="1">
    <location>
        <begin position="133"/>
        <end position="142"/>
    </location>
</feature>
<feature type="non-terminal residue" evidence="3">
    <location>
        <position position="828"/>
    </location>
</feature>
<feature type="region of interest" description="Disordered" evidence="1">
    <location>
        <begin position="116"/>
        <end position="142"/>
    </location>
</feature>
<keyword evidence="2" id="KW-0812">Transmembrane</keyword>
<feature type="compositionally biased region" description="Low complexity" evidence="1">
    <location>
        <begin position="784"/>
        <end position="800"/>
    </location>
</feature>
<feature type="region of interest" description="Disordered" evidence="1">
    <location>
        <begin position="736"/>
        <end position="828"/>
    </location>
</feature>
<reference evidence="4" key="1">
    <citation type="journal article" date="2018" name="Nat. Microbiol.">
        <title>Leveraging single-cell genomics to expand the fungal tree of life.</title>
        <authorList>
            <person name="Ahrendt S.R."/>
            <person name="Quandt C.A."/>
            <person name="Ciobanu D."/>
            <person name="Clum A."/>
            <person name="Salamov A."/>
            <person name="Andreopoulos B."/>
            <person name="Cheng J.F."/>
            <person name="Woyke T."/>
            <person name="Pelin A."/>
            <person name="Henrissat B."/>
            <person name="Reynolds N.K."/>
            <person name="Benny G.L."/>
            <person name="Smith M.E."/>
            <person name="James T.Y."/>
            <person name="Grigoriev I.V."/>
        </authorList>
    </citation>
    <scope>NUCLEOTIDE SEQUENCE [LARGE SCALE GENOMIC DNA]</scope>
</reference>
<gene>
    <name evidence="3" type="ORF">BDK51DRAFT_41328</name>
</gene>
<protein>
    <submittedName>
        <fullName evidence="3">Uncharacterized protein</fullName>
    </submittedName>
</protein>
<feature type="compositionally biased region" description="Polar residues" evidence="1">
    <location>
        <begin position="754"/>
        <end position="767"/>
    </location>
</feature>
<feature type="region of interest" description="Disordered" evidence="1">
    <location>
        <begin position="1"/>
        <end position="67"/>
    </location>
</feature>
<dbReference type="EMBL" id="KZ998688">
    <property type="protein sequence ID" value="RKO85847.1"/>
    <property type="molecule type" value="Genomic_DNA"/>
</dbReference>
<dbReference type="AlphaFoldDB" id="A0A4V1IQA2"/>
<feature type="transmembrane region" description="Helical" evidence="2">
    <location>
        <begin position="690"/>
        <end position="710"/>
    </location>
</feature>
<evidence type="ECO:0000256" key="2">
    <source>
        <dbReference type="SAM" id="Phobius"/>
    </source>
</evidence>
<feature type="compositionally biased region" description="Low complexity" evidence="1">
    <location>
        <begin position="636"/>
        <end position="650"/>
    </location>
</feature>
<feature type="compositionally biased region" description="Basic and acidic residues" evidence="1">
    <location>
        <begin position="461"/>
        <end position="470"/>
    </location>
</feature>
<name>A0A4V1IQA2_9FUNG</name>
<organism evidence="3 4">
    <name type="scientific">Blyttiomyces helicus</name>
    <dbReference type="NCBI Taxonomy" id="388810"/>
    <lineage>
        <taxon>Eukaryota</taxon>
        <taxon>Fungi</taxon>
        <taxon>Fungi incertae sedis</taxon>
        <taxon>Chytridiomycota</taxon>
        <taxon>Chytridiomycota incertae sedis</taxon>
        <taxon>Chytridiomycetes</taxon>
        <taxon>Chytridiomycetes incertae sedis</taxon>
        <taxon>Blyttiomyces</taxon>
    </lineage>
</organism>
<keyword evidence="2" id="KW-0472">Membrane</keyword>
<feature type="compositionally biased region" description="Polar residues" evidence="1">
    <location>
        <begin position="819"/>
        <end position="828"/>
    </location>
</feature>
<feature type="compositionally biased region" description="Basic residues" evidence="1">
    <location>
        <begin position="14"/>
        <end position="23"/>
    </location>
</feature>
<proteinExistence type="predicted"/>
<feature type="region of interest" description="Disordered" evidence="1">
    <location>
        <begin position="631"/>
        <end position="650"/>
    </location>
</feature>
<keyword evidence="2" id="KW-1133">Transmembrane helix</keyword>
<feature type="region of interest" description="Disordered" evidence="1">
    <location>
        <begin position="278"/>
        <end position="305"/>
    </location>
</feature>
<feature type="region of interest" description="Disordered" evidence="1">
    <location>
        <begin position="457"/>
        <end position="478"/>
    </location>
</feature>
<evidence type="ECO:0000256" key="1">
    <source>
        <dbReference type="SAM" id="MobiDB-lite"/>
    </source>
</evidence>
<accession>A0A4V1IQA2</accession>
<evidence type="ECO:0000313" key="3">
    <source>
        <dbReference type="EMBL" id="RKO85847.1"/>
    </source>
</evidence>